<proteinExistence type="predicted"/>
<gene>
    <name evidence="5" type="ORF">ACFQKB_07925</name>
</gene>
<reference evidence="6" key="1">
    <citation type="journal article" date="2019" name="Int. J. Syst. Evol. Microbiol.">
        <title>The Global Catalogue of Microorganisms (GCM) 10K type strain sequencing project: providing services to taxonomists for standard genome sequencing and annotation.</title>
        <authorList>
            <consortium name="The Broad Institute Genomics Platform"/>
            <consortium name="The Broad Institute Genome Sequencing Center for Infectious Disease"/>
            <person name="Wu L."/>
            <person name="Ma J."/>
        </authorList>
    </citation>
    <scope>NUCLEOTIDE SEQUENCE [LARGE SCALE GENOMIC DNA]</scope>
    <source>
        <strain evidence="6">JCM 3369</strain>
    </source>
</reference>
<accession>A0ABW2CFA4</accession>
<evidence type="ECO:0000256" key="1">
    <source>
        <dbReference type="ARBA" id="ARBA00023015"/>
    </source>
</evidence>
<dbReference type="PRINTS" id="PR00598">
    <property type="entry name" value="HTHMARR"/>
</dbReference>
<dbReference type="PROSITE" id="PS50995">
    <property type="entry name" value="HTH_MARR_2"/>
    <property type="match status" value="1"/>
</dbReference>
<evidence type="ECO:0000313" key="6">
    <source>
        <dbReference type="Proteomes" id="UP001596380"/>
    </source>
</evidence>
<dbReference type="InterPro" id="IPR036388">
    <property type="entry name" value="WH-like_DNA-bd_sf"/>
</dbReference>
<dbReference type="InterPro" id="IPR036390">
    <property type="entry name" value="WH_DNA-bd_sf"/>
</dbReference>
<evidence type="ECO:0000259" key="4">
    <source>
        <dbReference type="PROSITE" id="PS50995"/>
    </source>
</evidence>
<dbReference type="Pfam" id="PF01047">
    <property type="entry name" value="MarR"/>
    <property type="match status" value="1"/>
</dbReference>
<dbReference type="SUPFAM" id="SSF46785">
    <property type="entry name" value="Winged helix' DNA-binding domain"/>
    <property type="match status" value="1"/>
</dbReference>
<keyword evidence="6" id="KW-1185">Reference proteome</keyword>
<dbReference type="InterPro" id="IPR039422">
    <property type="entry name" value="MarR/SlyA-like"/>
</dbReference>
<dbReference type="SMART" id="SM00347">
    <property type="entry name" value="HTH_MARR"/>
    <property type="match status" value="1"/>
</dbReference>
<evidence type="ECO:0000256" key="2">
    <source>
        <dbReference type="ARBA" id="ARBA00023125"/>
    </source>
</evidence>
<dbReference type="PROSITE" id="PS01117">
    <property type="entry name" value="HTH_MARR_1"/>
    <property type="match status" value="1"/>
</dbReference>
<dbReference type="PANTHER" id="PTHR33164:SF99">
    <property type="entry name" value="MARR FAMILY REGULATORY PROTEIN"/>
    <property type="match status" value="1"/>
</dbReference>
<dbReference type="InterPro" id="IPR000835">
    <property type="entry name" value="HTH_MarR-typ"/>
</dbReference>
<keyword evidence="2" id="KW-0238">DNA-binding</keyword>
<organism evidence="5 6">
    <name type="scientific">Actinomadura yumaensis</name>
    <dbReference type="NCBI Taxonomy" id="111807"/>
    <lineage>
        <taxon>Bacteria</taxon>
        <taxon>Bacillati</taxon>
        <taxon>Actinomycetota</taxon>
        <taxon>Actinomycetes</taxon>
        <taxon>Streptosporangiales</taxon>
        <taxon>Thermomonosporaceae</taxon>
        <taxon>Actinomadura</taxon>
    </lineage>
</organism>
<name>A0ABW2CFA4_9ACTN</name>
<dbReference type="InterPro" id="IPR023187">
    <property type="entry name" value="Tscrpt_reg_MarR-type_CS"/>
</dbReference>
<dbReference type="RefSeq" id="WP_160821655.1">
    <property type="nucleotide sequence ID" value="NZ_JBHSXE010000001.1"/>
</dbReference>
<dbReference type="PANTHER" id="PTHR33164">
    <property type="entry name" value="TRANSCRIPTIONAL REGULATOR, MARR FAMILY"/>
    <property type="match status" value="1"/>
</dbReference>
<evidence type="ECO:0000313" key="5">
    <source>
        <dbReference type="EMBL" id="MFC6879690.1"/>
    </source>
</evidence>
<dbReference type="EMBL" id="JBHSXS010000003">
    <property type="protein sequence ID" value="MFC6879690.1"/>
    <property type="molecule type" value="Genomic_DNA"/>
</dbReference>
<protein>
    <submittedName>
        <fullName evidence="5">MarR family winged helix-turn-helix transcriptional regulator</fullName>
    </submittedName>
</protein>
<dbReference type="Gene3D" id="1.10.10.10">
    <property type="entry name" value="Winged helix-like DNA-binding domain superfamily/Winged helix DNA-binding domain"/>
    <property type="match status" value="1"/>
</dbReference>
<dbReference type="Proteomes" id="UP001596380">
    <property type="component" value="Unassembled WGS sequence"/>
</dbReference>
<comment type="caution">
    <text evidence="5">The sequence shown here is derived from an EMBL/GenBank/DDBJ whole genome shotgun (WGS) entry which is preliminary data.</text>
</comment>
<keyword evidence="1" id="KW-0805">Transcription regulation</keyword>
<evidence type="ECO:0000256" key="3">
    <source>
        <dbReference type="ARBA" id="ARBA00023163"/>
    </source>
</evidence>
<feature type="domain" description="HTH marR-type" evidence="4">
    <location>
        <begin position="1"/>
        <end position="124"/>
    </location>
</feature>
<sequence>MESDAALVDRWRHLLTCYNTIACDLDRELHDAHGLSMSEFEALDRLVQSDCEQRRMQELAADMYLSQSALSRTVARLEKHGLVTRGLCESDRRGVFVNITEAGRTLHGEARKTHRTILARHLTD</sequence>
<keyword evidence="3" id="KW-0804">Transcription</keyword>